<accession>A0ABS6XB50</accession>
<organism evidence="1 2">
    <name type="scientific">Pontibacter populi</name>
    <dbReference type="NCBI Taxonomy" id="890055"/>
    <lineage>
        <taxon>Bacteria</taxon>
        <taxon>Pseudomonadati</taxon>
        <taxon>Bacteroidota</taxon>
        <taxon>Cytophagia</taxon>
        <taxon>Cytophagales</taxon>
        <taxon>Hymenobacteraceae</taxon>
        <taxon>Pontibacter</taxon>
    </lineage>
</organism>
<proteinExistence type="predicted"/>
<dbReference type="SUPFAM" id="SSF55781">
    <property type="entry name" value="GAF domain-like"/>
    <property type="match status" value="1"/>
</dbReference>
<dbReference type="EMBL" id="JAHWXQ010000002">
    <property type="protein sequence ID" value="MBW3365132.1"/>
    <property type="molecule type" value="Genomic_DNA"/>
</dbReference>
<keyword evidence="2" id="KW-1185">Reference proteome</keyword>
<gene>
    <name evidence="1" type="ORF">KYK27_08760</name>
</gene>
<comment type="caution">
    <text evidence="1">The sequence shown here is derived from an EMBL/GenBank/DDBJ whole genome shotgun (WGS) entry which is preliminary data.</text>
</comment>
<evidence type="ECO:0000313" key="2">
    <source>
        <dbReference type="Proteomes" id="UP000774935"/>
    </source>
</evidence>
<evidence type="ECO:0008006" key="3">
    <source>
        <dbReference type="Google" id="ProtNLM"/>
    </source>
</evidence>
<dbReference type="RefSeq" id="WP_199109651.1">
    <property type="nucleotide sequence ID" value="NZ_JAHWXQ010000002.1"/>
</dbReference>
<protein>
    <recommendedName>
        <fullName evidence="3">GAF domain-containing protein</fullName>
    </recommendedName>
</protein>
<reference evidence="1 2" key="1">
    <citation type="submission" date="2021-07" db="EMBL/GenBank/DDBJ databases">
        <authorList>
            <person name="Kim M.K."/>
        </authorList>
    </citation>
    <scope>NUCLEOTIDE SEQUENCE [LARGE SCALE GENOMIC DNA]</scope>
    <source>
        <strain evidence="1 2">HLY7-15</strain>
    </source>
</reference>
<evidence type="ECO:0000313" key="1">
    <source>
        <dbReference type="EMBL" id="MBW3365132.1"/>
    </source>
</evidence>
<sequence>MEYRFIHHWQYEPGEKENLILEEAIALIDKERSDTFLTDLAAFISEKARAKYVLIGLLTDDAQKAHSCAFLRENQVLNNISYHLKGTPCNEVITQRFCYFPVDVSDSFPTDVELKELGIESYLGSLLLSDAGEAIGLITLMDEKPLENAAFAEHLILVLSPAIEEELIRLKEKTEQKIAG</sequence>
<dbReference type="Proteomes" id="UP000774935">
    <property type="component" value="Unassembled WGS sequence"/>
</dbReference>
<name>A0ABS6XB50_9BACT</name>